<sequence>MKPKKSKNNLLYIWSLAMLLALTPFASFGIEETKKEFAATVNELLDPNKWFELFKKNITIPISPNEQIEIPTPEEALKKSSPQLKEVSRGVKEETGIDLAKFIGWSAKVLKVFFQVIVDLLEQVSKALGE</sequence>
<reference evidence="2 3" key="1">
    <citation type="submission" date="2020-07" db="EMBL/GenBank/DDBJ databases">
        <title>Huge and variable diversity of episymbiotic CPR bacteria and DPANN archaea in groundwater ecosystems.</title>
        <authorList>
            <person name="He C.Y."/>
            <person name="Keren R."/>
            <person name="Whittaker M."/>
            <person name="Farag I.F."/>
            <person name="Doudna J."/>
            <person name="Cate J.H.D."/>
            <person name="Banfield J.F."/>
        </authorList>
    </citation>
    <scope>NUCLEOTIDE SEQUENCE [LARGE SCALE GENOMIC DNA]</scope>
    <source>
        <strain evidence="2">NC_groundwater_541_Ag_S-0.1um_46_50</strain>
    </source>
</reference>
<name>A0A7T5RJK1_9BACT</name>
<dbReference type="Proteomes" id="UP000595618">
    <property type="component" value="Chromosome"/>
</dbReference>
<feature type="chain" id="PRO_5032519250" evidence="1">
    <location>
        <begin position="27"/>
        <end position="130"/>
    </location>
</feature>
<accession>A0A7T5RJK1</accession>
<organism evidence="2 3">
    <name type="scientific">Candidatus Sungiibacteriota bacterium</name>
    <dbReference type="NCBI Taxonomy" id="2750080"/>
    <lineage>
        <taxon>Bacteria</taxon>
        <taxon>Candidatus Sungiibacteriota</taxon>
    </lineage>
</organism>
<feature type="signal peptide" evidence="1">
    <location>
        <begin position="1"/>
        <end position="26"/>
    </location>
</feature>
<dbReference type="EMBL" id="CP066690">
    <property type="protein sequence ID" value="QQG45287.1"/>
    <property type="molecule type" value="Genomic_DNA"/>
</dbReference>
<gene>
    <name evidence="2" type="ORF">HYW89_04810</name>
</gene>
<evidence type="ECO:0000313" key="3">
    <source>
        <dbReference type="Proteomes" id="UP000595618"/>
    </source>
</evidence>
<keyword evidence="1" id="KW-0732">Signal</keyword>
<dbReference type="AlphaFoldDB" id="A0A7T5RJK1"/>
<evidence type="ECO:0000256" key="1">
    <source>
        <dbReference type="SAM" id="SignalP"/>
    </source>
</evidence>
<evidence type="ECO:0000313" key="2">
    <source>
        <dbReference type="EMBL" id="QQG45287.1"/>
    </source>
</evidence>
<proteinExistence type="predicted"/>
<protein>
    <submittedName>
        <fullName evidence="2">Uncharacterized protein</fullName>
    </submittedName>
</protein>